<feature type="non-terminal residue" evidence="1">
    <location>
        <position position="1"/>
    </location>
</feature>
<sequence>FLPASCRLFFLDGTGLAVLGLKMDALLGYVIMGPVIPESLVRVLVRLGRYLLWELDPALPKFRGVALGQDMLARHSEGSV</sequence>
<organism evidence="1 2">
    <name type="scientific">Trifolium medium</name>
    <dbReference type="NCBI Taxonomy" id="97028"/>
    <lineage>
        <taxon>Eukaryota</taxon>
        <taxon>Viridiplantae</taxon>
        <taxon>Streptophyta</taxon>
        <taxon>Embryophyta</taxon>
        <taxon>Tracheophyta</taxon>
        <taxon>Spermatophyta</taxon>
        <taxon>Magnoliopsida</taxon>
        <taxon>eudicotyledons</taxon>
        <taxon>Gunneridae</taxon>
        <taxon>Pentapetalae</taxon>
        <taxon>rosids</taxon>
        <taxon>fabids</taxon>
        <taxon>Fabales</taxon>
        <taxon>Fabaceae</taxon>
        <taxon>Papilionoideae</taxon>
        <taxon>50 kb inversion clade</taxon>
        <taxon>NPAAA clade</taxon>
        <taxon>Hologalegina</taxon>
        <taxon>IRL clade</taxon>
        <taxon>Trifolieae</taxon>
        <taxon>Trifolium</taxon>
    </lineage>
</organism>
<evidence type="ECO:0000313" key="2">
    <source>
        <dbReference type="Proteomes" id="UP000265520"/>
    </source>
</evidence>
<dbReference type="EMBL" id="LXQA010384551">
    <property type="protein sequence ID" value="MCI48292.1"/>
    <property type="molecule type" value="Genomic_DNA"/>
</dbReference>
<reference evidence="1 2" key="1">
    <citation type="journal article" date="2018" name="Front. Plant Sci.">
        <title>Red Clover (Trifolium pratense) and Zigzag Clover (T. medium) - A Picture of Genomic Similarities and Differences.</title>
        <authorList>
            <person name="Dluhosova J."/>
            <person name="Istvanek J."/>
            <person name="Nedelnik J."/>
            <person name="Repkova J."/>
        </authorList>
    </citation>
    <scope>NUCLEOTIDE SEQUENCE [LARGE SCALE GENOMIC DNA]</scope>
    <source>
        <strain evidence="2">cv. 10/8</strain>
        <tissue evidence="1">Leaf</tissue>
    </source>
</reference>
<name>A0A392SIL3_9FABA</name>
<accession>A0A392SIL3</accession>
<keyword evidence="2" id="KW-1185">Reference proteome</keyword>
<protein>
    <submittedName>
        <fullName evidence="1">Uncharacterized protein</fullName>
    </submittedName>
</protein>
<comment type="caution">
    <text evidence="1">The sequence shown here is derived from an EMBL/GenBank/DDBJ whole genome shotgun (WGS) entry which is preliminary data.</text>
</comment>
<proteinExistence type="predicted"/>
<feature type="non-terminal residue" evidence="1">
    <location>
        <position position="80"/>
    </location>
</feature>
<dbReference type="AlphaFoldDB" id="A0A392SIL3"/>
<evidence type="ECO:0000313" key="1">
    <source>
        <dbReference type="EMBL" id="MCI48292.1"/>
    </source>
</evidence>
<dbReference type="Proteomes" id="UP000265520">
    <property type="component" value="Unassembled WGS sequence"/>
</dbReference>